<evidence type="ECO:0000313" key="1">
    <source>
        <dbReference type="EMBL" id="OOF43375.1"/>
    </source>
</evidence>
<comment type="caution">
    <text evidence="1">The sequence shown here is derived from an EMBL/GenBank/DDBJ whole genome shotgun (WGS) entry which is preliminary data.</text>
</comment>
<accession>A0A1V3IMH7</accession>
<name>A0A1V3IMH7_9PAST</name>
<protein>
    <submittedName>
        <fullName evidence="1">Uncharacterized protein</fullName>
    </submittedName>
</protein>
<dbReference type="Proteomes" id="UP000188728">
    <property type="component" value="Unassembled WGS sequence"/>
</dbReference>
<evidence type="ECO:0000313" key="2">
    <source>
        <dbReference type="Proteomes" id="UP000188728"/>
    </source>
</evidence>
<dbReference type="EMBL" id="MLHK01000073">
    <property type="protein sequence ID" value="OOF43375.1"/>
    <property type="molecule type" value="Genomic_DNA"/>
</dbReference>
<dbReference type="AlphaFoldDB" id="A0A1V3IMH7"/>
<sequence length="193" mass="21958">MAKSTSKEIERLVNLLKIGAISEKEFQKLRQEAIDGKAGKTKKKDDVSLCDAIKGLIVIGLCVVGYQACKNGDTNDNAPNQAKPVQTLTNKQCEQIFKDEGYYYQVRSTCMALENGDNFYHQNEFVDPGFFFQYARKNNCPLSYEEGLNIKNNTLTVINQKIQESKNKTGDFILFCEEQKSYFSKMLNKYGIK</sequence>
<proteinExistence type="predicted"/>
<dbReference type="RefSeq" id="WP_077474673.1">
    <property type="nucleotide sequence ID" value="NZ_MLHK01000073.1"/>
</dbReference>
<reference evidence="1 2" key="1">
    <citation type="submission" date="2016-10" db="EMBL/GenBank/DDBJ databases">
        <title>Rodentibacter gen. nov. and new species.</title>
        <authorList>
            <person name="Christensen H."/>
        </authorList>
    </citation>
    <scope>NUCLEOTIDE SEQUENCE [LARGE SCALE GENOMIC DNA]</scope>
    <source>
        <strain evidence="1 2">H1983213011</strain>
    </source>
</reference>
<organism evidence="1 2">
    <name type="scientific">Rodentibacter trehalosifermentans</name>
    <dbReference type="NCBI Taxonomy" id="1908263"/>
    <lineage>
        <taxon>Bacteria</taxon>
        <taxon>Pseudomonadati</taxon>
        <taxon>Pseudomonadota</taxon>
        <taxon>Gammaproteobacteria</taxon>
        <taxon>Pasteurellales</taxon>
        <taxon>Pasteurellaceae</taxon>
        <taxon>Rodentibacter</taxon>
    </lineage>
</organism>
<gene>
    <name evidence="1" type="ORF">BKK51_11610</name>
</gene>